<evidence type="ECO:0000256" key="7">
    <source>
        <dbReference type="RuleBase" id="RU004414"/>
    </source>
</evidence>
<reference evidence="8" key="1">
    <citation type="submission" date="2022-07" db="EMBL/GenBank/DDBJ databases">
        <title>Complete genome of Mycoplasma equigenitalium type strain T37.</title>
        <authorList>
            <person name="Spergser J."/>
        </authorList>
    </citation>
    <scope>NUCLEOTIDE SEQUENCE</scope>
    <source>
        <strain evidence="8">T37</strain>
    </source>
</reference>
<dbReference type="Proteomes" id="UP001059576">
    <property type="component" value="Chromosome"/>
</dbReference>
<dbReference type="Gene3D" id="3.90.1170.10">
    <property type="entry name" value="Ribosomal protein L10e/L16"/>
    <property type="match status" value="1"/>
</dbReference>
<evidence type="ECO:0000313" key="9">
    <source>
        <dbReference type="Proteomes" id="UP001059576"/>
    </source>
</evidence>
<dbReference type="CDD" id="cd01433">
    <property type="entry name" value="Ribosomal_L16_L10e"/>
    <property type="match status" value="1"/>
</dbReference>
<dbReference type="PANTHER" id="PTHR12220:SF13">
    <property type="entry name" value="LARGE RIBOSOMAL SUBUNIT PROTEIN UL16M"/>
    <property type="match status" value="1"/>
</dbReference>
<dbReference type="InterPro" id="IPR016180">
    <property type="entry name" value="Ribosomal_uL16_dom"/>
</dbReference>
<evidence type="ECO:0000256" key="1">
    <source>
        <dbReference type="ARBA" id="ARBA00008931"/>
    </source>
</evidence>
<dbReference type="HAMAP" id="MF_01342">
    <property type="entry name" value="Ribosomal_uL16"/>
    <property type="match status" value="1"/>
</dbReference>
<keyword evidence="9" id="KW-1185">Reference proteome</keyword>
<proteinExistence type="inferred from homology"/>
<evidence type="ECO:0000313" key="8">
    <source>
        <dbReference type="EMBL" id="UUD37091.1"/>
    </source>
</evidence>
<keyword evidence="5 7" id="KW-0699">rRNA-binding</keyword>
<sequence>MLQPKKTKHRRVFRIPHDKTKAFKGNRVSFGEYGLQAQTSAWISARQIEAARIAITRHMGREGQVFIRIFPHLSLTSKPIGVRMGSGKGSPEKWAAVVKVDTMMFEVKGVNETVAREALRLGGHKLPVKFKIVKKETQIDGGK</sequence>
<evidence type="ECO:0000256" key="6">
    <source>
        <dbReference type="RuleBase" id="RU004413"/>
    </source>
</evidence>
<dbReference type="PRINTS" id="PR00060">
    <property type="entry name" value="RIBOSOMALL16"/>
</dbReference>
<dbReference type="RefSeq" id="WP_129722304.1">
    <property type="nucleotide sequence ID" value="NZ_CP101808.1"/>
</dbReference>
<dbReference type="InterPro" id="IPR036920">
    <property type="entry name" value="Ribosomal_uL16_sf"/>
</dbReference>
<dbReference type="SUPFAM" id="SSF54686">
    <property type="entry name" value="Ribosomal protein L16p/L10e"/>
    <property type="match status" value="1"/>
</dbReference>
<dbReference type="GO" id="GO:0005840">
    <property type="term" value="C:ribosome"/>
    <property type="evidence" value="ECO:0007669"/>
    <property type="project" value="UniProtKB-KW"/>
</dbReference>
<dbReference type="PROSITE" id="PS00701">
    <property type="entry name" value="RIBOSOMAL_L16_2"/>
    <property type="match status" value="1"/>
</dbReference>
<comment type="similarity">
    <text evidence="1 5 6">Belongs to the universal ribosomal protein uL16 family.</text>
</comment>
<dbReference type="InterPro" id="IPR000114">
    <property type="entry name" value="Ribosomal_uL16_bact-type"/>
</dbReference>
<keyword evidence="5 7" id="KW-0694">RNA-binding</keyword>
<comment type="subunit">
    <text evidence="5 7">Part of the 50S ribosomal subunit.</text>
</comment>
<evidence type="ECO:0000256" key="4">
    <source>
        <dbReference type="ARBA" id="ARBA00035198"/>
    </source>
</evidence>
<dbReference type="PANTHER" id="PTHR12220">
    <property type="entry name" value="50S/60S RIBOSOMAL PROTEIN L16"/>
    <property type="match status" value="1"/>
</dbReference>
<dbReference type="InterPro" id="IPR020798">
    <property type="entry name" value="Ribosomal_uL16_CS"/>
</dbReference>
<keyword evidence="2 5" id="KW-0689">Ribosomal protein</keyword>
<dbReference type="Pfam" id="PF00252">
    <property type="entry name" value="Ribosomal_L16"/>
    <property type="match status" value="1"/>
</dbReference>
<accession>A0ABY5J3I1</accession>
<evidence type="ECO:0000256" key="3">
    <source>
        <dbReference type="ARBA" id="ARBA00023274"/>
    </source>
</evidence>
<keyword evidence="5 7" id="KW-0820">tRNA-binding</keyword>
<evidence type="ECO:0000256" key="5">
    <source>
        <dbReference type="HAMAP-Rule" id="MF_01342"/>
    </source>
</evidence>
<dbReference type="EMBL" id="CP101808">
    <property type="protein sequence ID" value="UUD37091.1"/>
    <property type="molecule type" value="Genomic_DNA"/>
</dbReference>
<gene>
    <name evidence="5 8" type="primary">rplP</name>
    <name evidence="8" type="ORF">NPA09_00740</name>
</gene>
<keyword evidence="3 5" id="KW-0687">Ribonucleoprotein</keyword>
<evidence type="ECO:0000256" key="2">
    <source>
        <dbReference type="ARBA" id="ARBA00022980"/>
    </source>
</evidence>
<dbReference type="InterPro" id="IPR047873">
    <property type="entry name" value="Ribosomal_uL16"/>
</dbReference>
<comment type="function">
    <text evidence="5 7">Binds 23S rRNA and is also seen to make contacts with the A and possibly P site tRNAs.</text>
</comment>
<organism evidence="8 9">
    <name type="scientific">Mycoplasmopsis equigenitalium</name>
    <dbReference type="NCBI Taxonomy" id="114883"/>
    <lineage>
        <taxon>Bacteria</taxon>
        <taxon>Bacillati</taxon>
        <taxon>Mycoplasmatota</taxon>
        <taxon>Mycoplasmoidales</taxon>
        <taxon>Metamycoplasmataceae</taxon>
        <taxon>Mycoplasmopsis</taxon>
    </lineage>
</organism>
<dbReference type="NCBIfam" id="TIGR01164">
    <property type="entry name" value="rplP_bact"/>
    <property type="match status" value="1"/>
</dbReference>
<name>A0ABY5J3I1_9BACT</name>
<protein>
    <recommendedName>
        <fullName evidence="4 5">Large ribosomal subunit protein uL16</fullName>
    </recommendedName>
</protein>